<dbReference type="AlphaFoldDB" id="A0A1M7AMG6"/>
<dbReference type="RefSeq" id="WP_074822746.1">
    <property type="nucleotide sequence ID" value="NZ_FNTI01000001.1"/>
</dbReference>
<dbReference type="PANTHER" id="PTHR39166">
    <property type="entry name" value="BLL1166 PROTEIN"/>
    <property type="match status" value="1"/>
</dbReference>
<proteinExistence type="predicted"/>
<evidence type="ECO:0000313" key="2">
    <source>
        <dbReference type="Proteomes" id="UP000183208"/>
    </source>
</evidence>
<accession>A0A1M7AMG6</accession>
<sequence length="188" mass="21269">MTRDEFLAAALRNLNNEFIVDELFALALPDAWLVSGCLVQTVWNIKTGRNVDHGISDYDVFYFDADTSWEAEDAVIRTLAKHFAKLGVTVEVRNQARVHLWYTQKHGLPYPPLHGSTEGIDRFLTKNTRVGIRRTQDGYDVYAPDGFDDAANLIVRPNPGANFSAENYEKKAARWKALWPEVTVLGVE</sequence>
<dbReference type="Pfam" id="PF06042">
    <property type="entry name" value="NTP_transf_6"/>
    <property type="match status" value="1"/>
</dbReference>
<gene>
    <name evidence="1" type="ORF">SAMN05444171_4139</name>
</gene>
<dbReference type="EMBL" id="FNTI01000001">
    <property type="protein sequence ID" value="SED45050.1"/>
    <property type="molecule type" value="Genomic_DNA"/>
</dbReference>
<dbReference type="PANTHER" id="PTHR39166:SF1">
    <property type="entry name" value="BLL1166 PROTEIN"/>
    <property type="match status" value="1"/>
</dbReference>
<dbReference type="Proteomes" id="UP000183208">
    <property type="component" value="Unassembled WGS sequence"/>
</dbReference>
<organism evidence="1 2">
    <name type="scientific">Bradyrhizobium lablabi</name>
    <dbReference type="NCBI Taxonomy" id="722472"/>
    <lineage>
        <taxon>Bacteria</taxon>
        <taxon>Pseudomonadati</taxon>
        <taxon>Pseudomonadota</taxon>
        <taxon>Alphaproteobacteria</taxon>
        <taxon>Hyphomicrobiales</taxon>
        <taxon>Nitrobacteraceae</taxon>
        <taxon>Bradyrhizobium</taxon>
    </lineage>
</organism>
<reference evidence="1 2" key="1">
    <citation type="submission" date="2016-10" db="EMBL/GenBank/DDBJ databases">
        <authorList>
            <person name="de Groot N.N."/>
        </authorList>
    </citation>
    <scope>NUCLEOTIDE SEQUENCE [LARGE SCALE GENOMIC DNA]</scope>
    <source>
        <strain evidence="1 2">GAS522</strain>
    </source>
</reference>
<dbReference type="InterPro" id="IPR009267">
    <property type="entry name" value="NTP_transf_6"/>
</dbReference>
<dbReference type="OrthoDB" id="9805247at2"/>
<name>A0A1M7AMG6_9BRAD</name>
<evidence type="ECO:0008006" key="3">
    <source>
        <dbReference type="Google" id="ProtNLM"/>
    </source>
</evidence>
<evidence type="ECO:0000313" key="1">
    <source>
        <dbReference type="EMBL" id="SED45050.1"/>
    </source>
</evidence>
<protein>
    <recommendedName>
        <fullName evidence="3">Nucleotidyltransferase family protein</fullName>
    </recommendedName>
</protein>